<protein>
    <submittedName>
        <fullName evidence="4">Outer membrane protein assembly factor BamE</fullName>
    </submittedName>
</protein>
<dbReference type="RefSeq" id="WP_135428559.1">
    <property type="nucleotide sequence ID" value="NZ_RPEM01000001.1"/>
</dbReference>
<dbReference type="Pfam" id="PF04355">
    <property type="entry name" value="BamE"/>
    <property type="match status" value="1"/>
</dbReference>
<evidence type="ECO:0000313" key="4">
    <source>
        <dbReference type="EMBL" id="TGD45186.1"/>
    </source>
</evidence>
<evidence type="ECO:0000259" key="3">
    <source>
        <dbReference type="Pfam" id="PF04355"/>
    </source>
</evidence>
<keyword evidence="5" id="KW-1185">Reference proteome</keyword>
<evidence type="ECO:0000256" key="1">
    <source>
        <dbReference type="ARBA" id="ARBA00022729"/>
    </source>
</evidence>
<dbReference type="Gene3D" id="3.30.1450.10">
    <property type="match status" value="1"/>
</dbReference>
<dbReference type="InterPro" id="IPR037873">
    <property type="entry name" value="BamE-like"/>
</dbReference>
<dbReference type="Proteomes" id="UP000297741">
    <property type="component" value="Unassembled WGS sequence"/>
</dbReference>
<dbReference type="EMBL" id="RPEM01000001">
    <property type="protein sequence ID" value="TGD45186.1"/>
    <property type="molecule type" value="Genomic_DNA"/>
</dbReference>
<organism evidence="4 5">
    <name type="scientific">Pseudotabrizicola sediminis</name>
    <dbReference type="NCBI Taxonomy" id="2486418"/>
    <lineage>
        <taxon>Bacteria</taxon>
        <taxon>Pseudomonadati</taxon>
        <taxon>Pseudomonadota</taxon>
        <taxon>Alphaproteobacteria</taxon>
        <taxon>Rhodobacterales</taxon>
        <taxon>Paracoccaceae</taxon>
        <taxon>Pseudotabrizicola</taxon>
    </lineage>
</organism>
<dbReference type="InterPro" id="IPR007450">
    <property type="entry name" value="BamE_dom"/>
</dbReference>
<reference evidence="4 5" key="1">
    <citation type="submission" date="2018-11" db="EMBL/GenBank/DDBJ databases">
        <title>Tabrizicola sp. isolated from sediment of alpine lake.</title>
        <authorList>
            <person name="Liu Z."/>
        </authorList>
    </citation>
    <scope>NUCLEOTIDE SEQUENCE [LARGE SCALE GENOMIC DNA]</scope>
    <source>
        <strain evidence="4 5">DRYC-M-16</strain>
    </source>
</reference>
<proteinExistence type="predicted"/>
<accession>A0ABY2KR76</accession>
<name>A0ABY2KR76_9RHOB</name>
<gene>
    <name evidence="4" type="primary">bamE</name>
    <name evidence="4" type="ORF">EEB11_01020</name>
</gene>
<feature type="domain" description="Outer membrane protein assembly factor BamE" evidence="3">
    <location>
        <begin position="38"/>
        <end position="113"/>
    </location>
</feature>
<keyword evidence="2" id="KW-0472">Membrane</keyword>
<evidence type="ECO:0000313" key="5">
    <source>
        <dbReference type="Proteomes" id="UP000297741"/>
    </source>
</evidence>
<sequence length="159" mass="17253">MAWTTAQRDRRSAALRFVAVICLAAALTACAPIFRNHGYVPSDVDLAQLVVGKDTRDTAAPKVGRPSASGLLNDTGWFYVQSRWQQRGALAPQEIDRQVVALTFSESGVLQNVERFGLERGQIVPLSRRVTESSVQGQSVLGQLFANVGRLSAGQLLDN</sequence>
<evidence type="ECO:0000256" key="2">
    <source>
        <dbReference type="ARBA" id="ARBA00023136"/>
    </source>
</evidence>
<keyword evidence="1" id="KW-0732">Signal</keyword>
<comment type="caution">
    <text evidence="4">The sequence shown here is derived from an EMBL/GenBank/DDBJ whole genome shotgun (WGS) entry which is preliminary data.</text>
</comment>